<dbReference type="PANTHER" id="PTHR10359:SF19">
    <property type="entry name" value="DNA REPAIR GLYCOSYLASE MJ1434-RELATED"/>
    <property type="match status" value="1"/>
</dbReference>
<keyword evidence="4" id="KW-0411">Iron-sulfur</keyword>
<evidence type="ECO:0000313" key="6">
    <source>
        <dbReference type="EMBL" id="GGM70927.1"/>
    </source>
</evidence>
<keyword evidence="7" id="KW-1185">Reference proteome</keyword>
<protein>
    <submittedName>
        <fullName evidence="6">Endonuclease</fullName>
    </submittedName>
</protein>
<dbReference type="GO" id="GO:0051539">
    <property type="term" value="F:4 iron, 4 sulfur cluster binding"/>
    <property type="evidence" value="ECO:0007669"/>
    <property type="project" value="UniProtKB-KW"/>
</dbReference>
<name>A0AA37BQR2_9ARCH</name>
<dbReference type="Proteomes" id="UP000632195">
    <property type="component" value="Unassembled WGS sequence"/>
</dbReference>
<dbReference type="SMART" id="SM00478">
    <property type="entry name" value="ENDO3c"/>
    <property type="match status" value="1"/>
</dbReference>
<evidence type="ECO:0000259" key="5">
    <source>
        <dbReference type="SMART" id="SM00478"/>
    </source>
</evidence>
<sequence>MTIFVMRLAPGSFAEVYRRLLHAYGDLHWWPAETPDQVAIGAILTQNTSWKNVERAMQNLISAGLDRLDAIAVTGAEELSALIRPSGFYRQKSARLISFSKAVCSAGGLMALSGDEERAERVLSSISGVGRETLTSIMLYALNFRRFVVDKYTLRVFSRLGLGDFSRNTRALEDMVLGEREWTVDELKNYHACIVELAKEHCRKEPVCTGCPLSDACSYAMERMFP</sequence>
<evidence type="ECO:0000256" key="1">
    <source>
        <dbReference type="ARBA" id="ARBA00022485"/>
    </source>
</evidence>
<dbReference type="Gene3D" id="1.10.1670.10">
    <property type="entry name" value="Helix-hairpin-Helix base-excision DNA repair enzymes (C-terminal)"/>
    <property type="match status" value="1"/>
</dbReference>
<dbReference type="PIRSF" id="PIRSF001435">
    <property type="entry name" value="Nth"/>
    <property type="match status" value="1"/>
</dbReference>
<organism evidence="6 7">
    <name type="scientific">Thermogymnomonas acidicola</name>
    <dbReference type="NCBI Taxonomy" id="399579"/>
    <lineage>
        <taxon>Archaea</taxon>
        <taxon>Methanobacteriati</taxon>
        <taxon>Thermoplasmatota</taxon>
        <taxon>Thermoplasmata</taxon>
        <taxon>Thermoplasmatales</taxon>
        <taxon>Thermogymnomonas</taxon>
    </lineage>
</organism>
<dbReference type="InterPro" id="IPR023170">
    <property type="entry name" value="HhH_base_excis_C"/>
</dbReference>
<dbReference type="Pfam" id="PF00730">
    <property type="entry name" value="HhH-GPD"/>
    <property type="match status" value="1"/>
</dbReference>
<proteinExistence type="predicted"/>
<evidence type="ECO:0000256" key="4">
    <source>
        <dbReference type="ARBA" id="ARBA00023014"/>
    </source>
</evidence>
<evidence type="ECO:0000256" key="3">
    <source>
        <dbReference type="ARBA" id="ARBA00023004"/>
    </source>
</evidence>
<dbReference type="SUPFAM" id="SSF48150">
    <property type="entry name" value="DNA-glycosylase"/>
    <property type="match status" value="1"/>
</dbReference>
<keyword evidence="1" id="KW-0004">4Fe-4S</keyword>
<accession>A0AA37BQR2</accession>
<dbReference type="EMBL" id="BMNY01000001">
    <property type="protein sequence ID" value="GGM70927.1"/>
    <property type="molecule type" value="Genomic_DNA"/>
</dbReference>
<dbReference type="InterPro" id="IPR003265">
    <property type="entry name" value="HhH-GPD_domain"/>
</dbReference>
<keyword evidence="6" id="KW-0378">Hydrolase</keyword>
<reference evidence="6" key="1">
    <citation type="journal article" date="2014" name="Int. J. Syst. Evol. Microbiol.">
        <title>Complete genome sequence of Corynebacterium casei LMG S-19264T (=DSM 44701T), isolated from a smear-ripened cheese.</title>
        <authorList>
            <consortium name="US DOE Joint Genome Institute (JGI-PGF)"/>
            <person name="Walter F."/>
            <person name="Albersmeier A."/>
            <person name="Kalinowski J."/>
            <person name="Ruckert C."/>
        </authorList>
    </citation>
    <scope>NUCLEOTIDE SEQUENCE</scope>
    <source>
        <strain evidence="6">JCM 13583</strain>
    </source>
</reference>
<reference evidence="6" key="2">
    <citation type="submission" date="2022-09" db="EMBL/GenBank/DDBJ databases">
        <authorList>
            <person name="Sun Q."/>
            <person name="Ohkuma M."/>
        </authorList>
    </citation>
    <scope>NUCLEOTIDE SEQUENCE</scope>
    <source>
        <strain evidence="6">JCM 13583</strain>
    </source>
</reference>
<keyword evidence="3" id="KW-0408">Iron</keyword>
<dbReference type="Gene3D" id="1.10.340.30">
    <property type="entry name" value="Hypothetical protein, domain 2"/>
    <property type="match status" value="1"/>
</dbReference>
<dbReference type="GO" id="GO:0046872">
    <property type="term" value="F:metal ion binding"/>
    <property type="evidence" value="ECO:0007669"/>
    <property type="project" value="UniProtKB-KW"/>
</dbReference>
<dbReference type="CDD" id="cd00056">
    <property type="entry name" value="ENDO3c"/>
    <property type="match status" value="1"/>
</dbReference>
<dbReference type="InterPro" id="IPR011257">
    <property type="entry name" value="DNA_glycosylase"/>
</dbReference>
<dbReference type="AlphaFoldDB" id="A0AA37BQR2"/>
<keyword evidence="6" id="KW-0255">Endonuclease</keyword>
<gene>
    <name evidence="6" type="ORF">GCM10007108_06210</name>
</gene>
<keyword evidence="2" id="KW-0479">Metal-binding</keyword>
<dbReference type="RefSeq" id="WP_188680221.1">
    <property type="nucleotide sequence ID" value="NZ_BMNY01000001.1"/>
</dbReference>
<dbReference type="GO" id="GO:0004519">
    <property type="term" value="F:endonuclease activity"/>
    <property type="evidence" value="ECO:0007669"/>
    <property type="project" value="UniProtKB-KW"/>
</dbReference>
<dbReference type="PANTHER" id="PTHR10359">
    <property type="entry name" value="A/G-SPECIFIC ADENINE GLYCOSYLASE/ENDONUCLEASE III"/>
    <property type="match status" value="1"/>
</dbReference>
<dbReference type="GO" id="GO:0006284">
    <property type="term" value="P:base-excision repair"/>
    <property type="evidence" value="ECO:0007669"/>
    <property type="project" value="InterPro"/>
</dbReference>
<comment type="caution">
    <text evidence="6">The sequence shown here is derived from an EMBL/GenBank/DDBJ whole genome shotgun (WGS) entry which is preliminary data.</text>
</comment>
<evidence type="ECO:0000256" key="2">
    <source>
        <dbReference type="ARBA" id="ARBA00022723"/>
    </source>
</evidence>
<keyword evidence="6" id="KW-0540">Nuclease</keyword>
<feature type="domain" description="HhH-GPD" evidence="5">
    <location>
        <begin position="44"/>
        <end position="200"/>
    </location>
</feature>
<evidence type="ECO:0000313" key="7">
    <source>
        <dbReference type="Proteomes" id="UP000632195"/>
    </source>
</evidence>